<proteinExistence type="predicted"/>
<keyword evidence="4" id="KW-0046">Antibiotic resistance</keyword>
<dbReference type="PANTHER" id="PTHR31438">
    <property type="entry name" value="LYSINE N-ACYLTRANSFERASE C17G9.06C-RELATED"/>
    <property type="match status" value="1"/>
</dbReference>
<dbReference type="AlphaFoldDB" id="A0A1V9ADB9"/>
<dbReference type="GO" id="GO:0016410">
    <property type="term" value="F:N-acyltransferase activity"/>
    <property type="evidence" value="ECO:0007669"/>
    <property type="project" value="TreeGrafter"/>
</dbReference>
<comment type="pathway">
    <text evidence="2">Siderophore biosynthesis; mycobactin biosynthesis.</text>
</comment>
<keyword evidence="7" id="KW-0808">Transferase</keyword>
<dbReference type="PANTHER" id="PTHR31438:SF1">
    <property type="entry name" value="LYSINE N-ACYLTRANSFERASE C17G9.06C-RELATED"/>
    <property type="match status" value="1"/>
</dbReference>
<comment type="function">
    <text evidence="1">Acyltransferase required for the direct transfer of medium- to long-chain fatty acyl moieties from a carrier protein (MbtL) on to the epsilon-amino group of lysine residue in the mycobactin core.</text>
</comment>
<dbReference type="RefSeq" id="WP_081190475.1">
    <property type="nucleotide sequence ID" value="NZ_MWIH01000002.1"/>
</dbReference>
<comment type="caution">
    <text evidence="7">The sequence shown here is derived from an EMBL/GenBank/DDBJ whole genome shotgun (WGS) entry which is preliminary data.</text>
</comment>
<dbReference type="UniPathway" id="UPA00011"/>
<keyword evidence="8" id="KW-1185">Reference proteome</keyword>
<feature type="domain" description="N-acetyltransferase" evidence="6">
    <location>
        <begin position="21"/>
        <end position="183"/>
    </location>
</feature>
<dbReference type="SMART" id="SM01006">
    <property type="entry name" value="AlcB"/>
    <property type="match status" value="1"/>
</dbReference>
<evidence type="ECO:0000313" key="7">
    <source>
        <dbReference type="EMBL" id="OQO95081.1"/>
    </source>
</evidence>
<dbReference type="GO" id="GO:0019290">
    <property type="term" value="P:siderophore biosynthetic process"/>
    <property type="evidence" value="ECO:0007669"/>
    <property type="project" value="InterPro"/>
</dbReference>
<name>A0A1V9ADB9_SACPI</name>
<dbReference type="EMBL" id="MWIH01000002">
    <property type="protein sequence ID" value="OQO95081.1"/>
    <property type="molecule type" value="Genomic_DNA"/>
</dbReference>
<dbReference type="GO" id="GO:0046677">
    <property type="term" value="P:response to antibiotic"/>
    <property type="evidence" value="ECO:0007669"/>
    <property type="project" value="UniProtKB-KW"/>
</dbReference>
<protein>
    <recommendedName>
        <fullName evidence="3">Lysine N-acyltransferase MbtK</fullName>
    </recommendedName>
    <alternativeName>
        <fullName evidence="5">Mycobactin synthase protein K</fullName>
    </alternativeName>
</protein>
<organism evidence="7 8">
    <name type="scientific">Saccharomonospora piscinae</name>
    <dbReference type="NCBI Taxonomy" id="687388"/>
    <lineage>
        <taxon>Bacteria</taxon>
        <taxon>Bacillati</taxon>
        <taxon>Actinomycetota</taxon>
        <taxon>Actinomycetes</taxon>
        <taxon>Pseudonocardiales</taxon>
        <taxon>Pseudonocardiaceae</taxon>
        <taxon>Saccharomonospora</taxon>
    </lineage>
</organism>
<gene>
    <name evidence="7" type="ORF">B1813_03245</name>
</gene>
<dbReference type="Gene3D" id="3.40.630.30">
    <property type="match status" value="1"/>
</dbReference>
<dbReference type="InterPro" id="IPR000182">
    <property type="entry name" value="GNAT_dom"/>
</dbReference>
<evidence type="ECO:0000256" key="3">
    <source>
        <dbReference type="ARBA" id="ARBA00020586"/>
    </source>
</evidence>
<evidence type="ECO:0000256" key="2">
    <source>
        <dbReference type="ARBA" id="ARBA00005102"/>
    </source>
</evidence>
<reference evidence="7 8" key="1">
    <citation type="submission" date="2017-02" db="EMBL/GenBank/DDBJ databases">
        <title>Draft genome of Saccharomonospora sp. 154.</title>
        <authorList>
            <person name="Alonso-Carmona G.S."/>
            <person name="De La Haba R."/>
            <person name="Vera-Gargallo B."/>
            <person name="Sandoval-Trujillo A.H."/>
            <person name="Ramirez-Duran N."/>
            <person name="Ventosa A."/>
        </authorList>
    </citation>
    <scope>NUCLEOTIDE SEQUENCE [LARGE SCALE GENOMIC DNA]</scope>
    <source>
        <strain evidence="7 8">LRS4.154</strain>
    </source>
</reference>
<dbReference type="PROSITE" id="PS51186">
    <property type="entry name" value="GNAT"/>
    <property type="match status" value="1"/>
</dbReference>
<dbReference type="Pfam" id="PF13523">
    <property type="entry name" value="Acetyltransf_8"/>
    <property type="match status" value="1"/>
</dbReference>
<evidence type="ECO:0000256" key="1">
    <source>
        <dbReference type="ARBA" id="ARBA00003818"/>
    </source>
</evidence>
<accession>A0A1V9ADB9</accession>
<evidence type="ECO:0000256" key="5">
    <source>
        <dbReference type="ARBA" id="ARBA00031122"/>
    </source>
</evidence>
<dbReference type="InterPro" id="IPR019432">
    <property type="entry name" value="Acyltransferase_MbtK/IucB-like"/>
</dbReference>
<dbReference type="InterPro" id="IPR016181">
    <property type="entry name" value="Acyl_CoA_acyltransferase"/>
</dbReference>
<dbReference type="Proteomes" id="UP000192591">
    <property type="component" value="Unassembled WGS sequence"/>
</dbReference>
<dbReference type="SUPFAM" id="SSF55729">
    <property type="entry name" value="Acyl-CoA N-acyltransferases (Nat)"/>
    <property type="match status" value="1"/>
</dbReference>
<sequence>MSAHLAVGPPPLPILGEPWSARVASVEHDAPLIQRWMTEPHVARFWRQDWPLPRWRDEIARQRAGTHSLPCLVALDGADLAYVEVYRVARDRLADYVTHDAHDLGVHLAIGQQRRTGRGHGTALLAALADGLLAADAACRRIVAEPDAGNGASLTAFRRAGFVPGETVVLPDKTAVVLTYERRRP</sequence>
<dbReference type="STRING" id="1962155.B1813_03245"/>
<evidence type="ECO:0000259" key="6">
    <source>
        <dbReference type="PROSITE" id="PS51186"/>
    </source>
</evidence>
<evidence type="ECO:0000313" key="8">
    <source>
        <dbReference type="Proteomes" id="UP000192591"/>
    </source>
</evidence>
<evidence type="ECO:0000256" key="4">
    <source>
        <dbReference type="ARBA" id="ARBA00023251"/>
    </source>
</evidence>